<dbReference type="Gene3D" id="6.10.340.10">
    <property type="match status" value="1"/>
</dbReference>
<dbReference type="Gene3D" id="3.30.565.10">
    <property type="entry name" value="Histidine kinase-like ATPase, C-terminal domain"/>
    <property type="match status" value="1"/>
</dbReference>
<evidence type="ECO:0000256" key="7">
    <source>
        <dbReference type="SAM" id="MobiDB-lite"/>
    </source>
</evidence>
<keyword evidence="8" id="KW-1133">Transmembrane helix</keyword>
<dbReference type="SMART" id="SM00387">
    <property type="entry name" value="HATPase_c"/>
    <property type="match status" value="1"/>
</dbReference>
<evidence type="ECO:0000259" key="9">
    <source>
        <dbReference type="SMART" id="SM00387"/>
    </source>
</evidence>
<keyword evidence="3" id="KW-0597">Phosphoprotein</keyword>
<keyword evidence="5" id="KW-0418">Kinase</keyword>
<dbReference type="SUPFAM" id="SSF55874">
    <property type="entry name" value="ATPase domain of HSP90 chaperone/DNA topoisomerase II/histidine kinase"/>
    <property type="match status" value="1"/>
</dbReference>
<feature type="compositionally biased region" description="Low complexity" evidence="7">
    <location>
        <begin position="706"/>
        <end position="729"/>
    </location>
</feature>
<feature type="domain" description="Histidine kinase/HSP90-like ATPase" evidence="9">
    <location>
        <begin position="499"/>
        <end position="614"/>
    </location>
</feature>
<evidence type="ECO:0000256" key="5">
    <source>
        <dbReference type="ARBA" id="ARBA00022777"/>
    </source>
</evidence>
<accession>A0A2A5J543</accession>
<dbReference type="GO" id="GO:0005524">
    <property type="term" value="F:ATP binding"/>
    <property type="evidence" value="ECO:0007669"/>
    <property type="project" value="UniProtKB-KW"/>
</dbReference>
<dbReference type="CDD" id="cd06225">
    <property type="entry name" value="HAMP"/>
    <property type="match status" value="1"/>
</dbReference>
<dbReference type="InterPro" id="IPR036890">
    <property type="entry name" value="HATPase_C_sf"/>
</dbReference>
<feature type="compositionally biased region" description="Pro residues" evidence="7">
    <location>
        <begin position="764"/>
        <end position="774"/>
    </location>
</feature>
<evidence type="ECO:0000256" key="4">
    <source>
        <dbReference type="ARBA" id="ARBA00022679"/>
    </source>
</evidence>
<feature type="region of interest" description="Disordered" evidence="7">
    <location>
        <begin position="888"/>
        <end position="951"/>
    </location>
</feature>
<dbReference type="PANTHER" id="PTHR44936">
    <property type="entry name" value="SENSOR PROTEIN CREC"/>
    <property type="match status" value="1"/>
</dbReference>
<dbReference type="InterPro" id="IPR003594">
    <property type="entry name" value="HATPase_dom"/>
</dbReference>
<name>A0A2A5J543_RHOSG</name>
<gene>
    <name evidence="10" type="ORF">CHR55_24585</name>
</gene>
<evidence type="ECO:0000256" key="1">
    <source>
        <dbReference type="ARBA" id="ARBA00000085"/>
    </source>
</evidence>
<dbReference type="Proteomes" id="UP000230886">
    <property type="component" value="Unassembled WGS sequence"/>
</dbReference>
<keyword evidence="6" id="KW-0902">Two-component regulatory system</keyword>
<dbReference type="InterPro" id="IPR050980">
    <property type="entry name" value="2C_sensor_his_kinase"/>
</dbReference>
<dbReference type="GO" id="GO:0004673">
    <property type="term" value="F:protein histidine kinase activity"/>
    <property type="evidence" value="ECO:0007669"/>
    <property type="project" value="UniProtKB-EC"/>
</dbReference>
<keyword evidence="10" id="KW-0547">Nucleotide-binding</keyword>
<sequence length="951" mass="100880">MFRMKHDSHTTTSWWSIGEWRLGWKVIAVLALPMIVAVVLGALRVQTELEEAAQLSSSSERALAVPAAINLESALYELAEAASARTDTGPATQAVSDAMDQLVDAARAFQSDDDLNDQVTSALAESRSIMEEVAAGAVAPARLVSRVGEVSRALSSTFTSVVEHSQRPALREEGGRLSALWDARRALAEQRILFGSGDPDQQARTSMVSAAGAELVALNNILAIDGSNDTVRTLSNSAQNRINALGSTPSTSPLGSRVGTDLKSGNDQYNSLTDTTVTEFGDTVTAESNAARTAALRDTAIVLGAVLLALAIALVISRSLIDPIRRLRFAALQAARRGLPDAIERIRAGASIDDVDFARVPIRTHEEIGELARAVDDMHGQAITLAGEQATLRRQVNDMFETLSRRNKSLVDQQLGLIEQLEQDEDDPRRLENLFRLDHIAARMRRNGDNLLVLAGTDVRRARTAPVALGDILRAAVSGVEEYRRVELGQIPPGVVTGHAAPDVVHLIAELLDNSLRYSPPETTVSINAARTIDGSMIVEIADLGIGMSPADILDANERLAAGGEMSADTARRMGLFVVSRISRRYNISVRLRPTATSSTHSGITATVLLPTSILDSSRGPEIRTPRTGPVPTLDRTPPPAPSEPSWSQPVPTELAPPQPATRSFADLPRRTPSNSTDRTETFAPITPQSIPTTTAPSGLPRRTPGTSGVPAVSTSTPTTAAPATSVSSFAPLPDPEGTSASTSLPVRTPSPEFTSPAQGPEIPVGPHPSTTPPPRHRLSAPTPTNTAAFFSSRTRDGLSARASARADGAGDGNSNGVLAAPTTMPIFARMVSEWLVDPTAETSAASTGSAWTTDADQGWLAARTSFEMPVTKIADSGLPIRDRGARLVPGAVGRGGTTQRHASNPADVQRGWSSYQSGVQRGRRRAADHQPDGGQSFESSTMLHNDEGEQ</sequence>
<evidence type="ECO:0000256" key="8">
    <source>
        <dbReference type="SAM" id="Phobius"/>
    </source>
</evidence>
<feature type="compositionally biased region" description="Polar residues" evidence="7">
    <location>
        <begin position="782"/>
        <end position="793"/>
    </location>
</feature>
<feature type="compositionally biased region" description="Low complexity" evidence="7">
    <location>
        <begin position="800"/>
        <end position="817"/>
    </location>
</feature>
<feature type="transmembrane region" description="Helical" evidence="8">
    <location>
        <begin position="300"/>
        <end position="321"/>
    </location>
</feature>
<proteinExistence type="predicted"/>
<feature type="compositionally biased region" description="Polar residues" evidence="7">
    <location>
        <begin position="687"/>
        <end position="697"/>
    </location>
</feature>
<feature type="region of interest" description="Disordered" evidence="7">
    <location>
        <begin position="615"/>
        <end position="819"/>
    </location>
</feature>
<keyword evidence="8" id="KW-0472">Membrane</keyword>
<evidence type="ECO:0000256" key="3">
    <source>
        <dbReference type="ARBA" id="ARBA00022553"/>
    </source>
</evidence>
<keyword evidence="4" id="KW-0808">Transferase</keyword>
<dbReference type="GO" id="GO:0000160">
    <property type="term" value="P:phosphorelay signal transduction system"/>
    <property type="evidence" value="ECO:0007669"/>
    <property type="project" value="UniProtKB-KW"/>
</dbReference>
<dbReference type="EMBL" id="NOVD01000025">
    <property type="protein sequence ID" value="PCK24718.1"/>
    <property type="molecule type" value="Genomic_DNA"/>
</dbReference>
<protein>
    <recommendedName>
        <fullName evidence="2">histidine kinase</fullName>
        <ecNumber evidence="2">2.7.13.3</ecNumber>
    </recommendedName>
</protein>
<comment type="catalytic activity">
    <reaction evidence="1">
        <text>ATP + protein L-histidine = ADP + protein N-phospho-L-histidine.</text>
        <dbReference type="EC" id="2.7.13.3"/>
    </reaction>
</comment>
<dbReference type="Pfam" id="PF02518">
    <property type="entry name" value="HATPase_c"/>
    <property type="match status" value="1"/>
</dbReference>
<evidence type="ECO:0000313" key="11">
    <source>
        <dbReference type="Proteomes" id="UP000230886"/>
    </source>
</evidence>
<reference evidence="10 11" key="1">
    <citation type="submission" date="2017-07" db="EMBL/GenBank/DDBJ databases">
        <title>Draft sequence of Rhodococcus enclensis 23b-28.</title>
        <authorList>
            <person name="Besaury L."/>
            <person name="Sancelme M."/>
            <person name="Amato P."/>
            <person name="Lallement A."/>
            <person name="Delort A.-M."/>
        </authorList>
    </citation>
    <scope>NUCLEOTIDE SEQUENCE [LARGE SCALE GENOMIC DNA]</scope>
    <source>
        <strain evidence="10 11">23b-28</strain>
    </source>
</reference>
<dbReference type="AlphaFoldDB" id="A0A2A5J543"/>
<comment type="caution">
    <text evidence="10">The sequence shown here is derived from an EMBL/GenBank/DDBJ whole genome shotgun (WGS) entry which is preliminary data.</text>
</comment>
<keyword evidence="8" id="KW-0812">Transmembrane</keyword>
<dbReference type="EC" id="2.7.13.3" evidence="2"/>
<keyword evidence="10" id="KW-0067">ATP-binding</keyword>
<feature type="compositionally biased region" description="Polar residues" evidence="7">
    <location>
        <begin position="739"/>
        <end position="758"/>
    </location>
</feature>
<organism evidence="10 11">
    <name type="scientific">Rhodococcus qingshengii</name>
    <dbReference type="NCBI Taxonomy" id="334542"/>
    <lineage>
        <taxon>Bacteria</taxon>
        <taxon>Bacillati</taxon>
        <taxon>Actinomycetota</taxon>
        <taxon>Actinomycetes</taxon>
        <taxon>Mycobacteriales</taxon>
        <taxon>Nocardiaceae</taxon>
        <taxon>Rhodococcus</taxon>
        <taxon>Rhodococcus erythropolis group</taxon>
    </lineage>
</organism>
<feature type="transmembrane region" description="Helical" evidence="8">
    <location>
        <begin position="22"/>
        <end position="43"/>
    </location>
</feature>
<evidence type="ECO:0000256" key="2">
    <source>
        <dbReference type="ARBA" id="ARBA00012438"/>
    </source>
</evidence>
<dbReference type="PANTHER" id="PTHR44936:SF9">
    <property type="entry name" value="SENSOR PROTEIN CREC"/>
    <property type="match status" value="1"/>
</dbReference>
<evidence type="ECO:0000313" key="10">
    <source>
        <dbReference type="EMBL" id="PCK24718.1"/>
    </source>
</evidence>
<evidence type="ECO:0000256" key="6">
    <source>
        <dbReference type="ARBA" id="ARBA00023012"/>
    </source>
</evidence>